<evidence type="ECO:0000256" key="1">
    <source>
        <dbReference type="ARBA" id="ARBA00023157"/>
    </source>
</evidence>
<proteinExistence type="predicted"/>
<name>A0A7Z2ZPK5_9BACL</name>
<dbReference type="PROSITE" id="PS51352">
    <property type="entry name" value="THIOREDOXIN_2"/>
    <property type="match status" value="1"/>
</dbReference>
<dbReference type="PANTHER" id="PTHR42852">
    <property type="entry name" value="THIOL:DISULFIDE INTERCHANGE PROTEIN DSBE"/>
    <property type="match status" value="1"/>
</dbReference>
<dbReference type="KEGG" id="cheb:HH215_29910"/>
<organism evidence="3 4">
    <name type="scientific">Cohnella herbarum</name>
    <dbReference type="NCBI Taxonomy" id="2728023"/>
    <lineage>
        <taxon>Bacteria</taxon>
        <taxon>Bacillati</taxon>
        <taxon>Bacillota</taxon>
        <taxon>Bacilli</taxon>
        <taxon>Bacillales</taxon>
        <taxon>Paenibacillaceae</taxon>
        <taxon>Cohnella</taxon>
    </lineage>
</organism>
<dbReference type="Proteomes" id="UP000502248">
    <property type="component" value="Chromosome"/>
</dbReference>
<dbReference type="InterPro" id="IPR000866">
    <property type="entry name" value="AhpC/TSA"/>
</dbReference>
<sequence>MKRWRAWIILGTVTLLTGFVLFRQLEGSGTISSASYKSSALTDDRQTPEKPQIGYTAPTFSLTGMDGKIYDLKKLRGKPVVLNFWASWCGPCRDEAPSFVKLNKQFGDRLQIIAVNLTATDSVQSAREFAKNNGFTFPVVFDTDGKVGASYEIRPIPATYFVDRNGIIKDGVLGSLSWDDLETRSLALLRSSEPER</sequence>
<dbReference type="InterPro" id="IPR050553">
    <property type="entry name" value="Thioredoxin_ResA/DsbE_sf"/>
</dbReference>
<dbReference type="Gene3D" id="3.40.30.10">
    <property type="entry name" value="Glutaredoxin"/>
    <property type="match status" value="1"/>
</dbReference>
<dbReference type="Pfam" id="PF00578">
    <property type="entry name" value="AhpC-TSA"/>
    <property type="match status" value="1"/>
</dbReference>
<dbReference type="InterPro" id="IPR013766">
    <property type="entry name" value="Thioredoxin_domain"/>
</dbReference>
<evidence type="ECO:0000313" key="3">
    <source>
        <dbReference type="EMBL" id="QJD86975.1"/>
    </source>
</evidence>
<evidence type="ECO:0000313" key="4">
    <source>
        <dbReference type="Proteomes" id="UP000502248"/>
    </source>
</evidence>
<keyword evidence="4" id="KW-1185">Reference proteome</keyword>
<protein>
    <submittedName>
        <fullName evidence="3">TlpA family protein disulfide reductase</fullName>
    </submittedName>
</protein>
<accession>A0A7Z2ZPK5</accession>
<dbReference type="InterPro" id="IPR017937">
    <property type="entry name" value="Thioredoxin_CS"/>
</dbReference>
<evidence type="ECO:0000259" key="2">
    <source>
        <dbReference type="PROSITE" id="PS51352"/>
    </source>
</evidence>
<dbReference type="SUPFAM" id="SSF52833">
    <property type="entry name" value="Thioredoxin-like"/>
    <property type="match status" value="1"/>
</dbReference>
<keyword evidence="1" id="KW-1015">Disulfide bond</keyword>
<dbReference type="GO" id="GO:0016491">
    <property type="term" value="F:oxidoreductase activity"/>
    <property type="evidence" value="ECO:0007669"/>
    <property type="project" value="InterPro"/>
</dbReference>
<dbReference type="CDD" id="cd02966">
    <property type="entry name" value="TlpA_like_family"/>
    <property type="match status" value="1"/>
</dbReference>
<dbReference type="PANTHER" id="PTHR42852:SF1">
    <property type="entry name" value="THIOREDOXIN-LIKE PROTEIN YNEN"/>
    <property type="match status" value="1"/>
</dbReference>
<dbReference type="EMBL" id="CP051680">
    <property type="protein sequence ID" value="QJD86975.1"/>
    <property type="molecule type" value="Genomic_DNA"/>
</dbReference>
<gene>
    <name evidence="3" type="ORF">HH215_29910</name>
</gene>
<dbReference type="RefSeq" id="WP_169283221.1">
    <property type="nucleotide sequence ID" value="NZ_CP051680.1"/>
</dbReference>
<dbReference type="InterPro" id="IPR036249">
    <property type="entry name" value="Thioredoxin-like_sf"/>
</dbReference>
<dbReference type="AlphaFoldDB" id="A0A7Z2ZPK5"/>
<reference evidence="3 4" key="1">
    <citation type="submission" date="2020-04" db="EMBL/GenBank/DDBJ databases">
        <title>Genome sequencing of novel species.</title>
        <authorList>
            <person name="Heo J."/>
            <person name="Kim S.-J."/>
            <person name="Kim J.-S."/>
            <person name="Hong S.-B."/>
            <person name="Kwon S.-W."/>
        </authorList>
    </citation>
    <scope>NUCLEOTIDE SEQUENCE [LARGE SCALE GENOMIC DNA]</scope>
    <source>
        <strain evidence="3 4">MFER-1</strain>
    </source>
</reference>
<feature type="domain" description="Thioredoxin" evidence="2">
    <location>
        <begin position="51"/>
        <end position="191"/>
    </location>
</feature>
<dbReference type="PROSITE" id="PS00194">
    <property type="entry name" value="THIOREDOXIN_1"/>
    <property type="match status" value="1"/>
</dbReference>
<dbReference type="GO" id="GO:0016209">
    <property type="term" value="F:antioxidant activity"/>
    <property type="evidence" value="ECO:0007669"/>
    <property type="project" value="InterPro"/>
</dbReference>